<protein>
    <submittedName>
        <fullName evidence="1">Uncharacterized protein</fullName>
    </submittedName>
</protein>
<reference evidence="2" key="1">
    <citation type="submission" date="2017-04" db="EMBL/GenBank/DDBJ databases">
        <title>Function of individual gut microbiota members based on whole genome sequencing of pure cultures obtained from chicken caecum.</title>
        <authorList>
            <person name="Medvecky M."/>
            <person name="Cejkova D."/>
            <person name="Polansky O."/>
            <person name="Karasova D."/>
            <person name="Kubasova T."/>
            <person name="Cizek A."/>
            <person name="Rychlik I."/>
        </authorList>
    </citation>
    <scope>NUCLEOTIDE SEQUENCE [LARGE SCALE GENOMIC DNA]</scope>
    <source>
        <strain evidence="2">An175</strain>
    </source>
</reference>
<dbReference type="EMBL" id="NFKP01000030">
    <property type="protein sequence ID" value="OUP67577.1"/>
    <property type="molecule type" value="Genomic_DNA"/>
</dbReference>
<dbReference type="AlphaFoldDB" id="A0A1Y4MT21"/>
<dbReference type="Proteomes" id="UP000196386">
    <property type="component" value="Unassembled WGS sequence"/>
</dbReference>
<gene>
    <name evidence="1" type="ORF">B5F11_17355</name>
</gene>
<organism evidence="1 2">
    <name type="scientific">Anaerotruncus colihominis</name>
    <dbReference type="NCBI Taxonomy" id="169435"/>
    <lineage>
        <taxon>Bacteria</taxon>
        <taxon>Bacillati</taxon>
        <taxon>Bacillota</taxon>
        <taxon>Clostridia</taxon>
        <taxon>Eubacteriales</taxon>
        <taxon>Oscillospiraceae</taxon>
        <taxon>Anaerotruncus</taxon>
    </lineage>
</organism>
<evidence type="ECO:0000313" key="2">
    <source>
        <dbReference type="Proteomes" id="UP000196386"/>
    </source>
</evidence>
<comment type="caution">
    <text evidence="1">The sequence shown here is derived from an EMBL/GenBank/DDBJ whole genome shotgun (WGS) entry which is preliminary data.</text>
</comment>
<evidence type="ECO:0000313" key="1">
    <source>
        <dbReference type="EMBL" id="OUP67577.1"/>
    </source>
</evidence>
<proteinExistence type="predicted"/>
<dbReference type="RefSeq" id="WP_087216613.1">
    <property type="nucleotide sequence ID" value="NZ_JADPBN010000004.1"/>
</dbReference>
<name>A0A1Y4MT21_9FIRM</name>
<accession>A0A1Y4MT21</accession>
<sequence length="103" mass="12163">MNHDVNLNIHYSAPKEIWEKIDRIYESMPYWAGSKNGPQWIGTDIDLWASVEPSGIQIAGIMPDDIWEEWYCLLKERLTEALGYEIGEPEEGYDFKYFQKTRM</sequence>